<proteinExistence type="predicted"/>
<evidence type="ECO:0000313" key="2">
    <source>
        <dbReference type="EMBL" id="CAE6414177.1"/>
    </source>
</evidence>
<organism evidence="2 3">
    <name type="scientific">Rhizoctonia solani</name>
    <dbReference type="NCBI Taxonomy" id="456999"/>
    <lineage>
        <taxon>Eukaryota</taxon>
        <taxon>Fungi</taxon>
        <taxon>Dikarya</taxon>
        <taxon>Basidiomycota</taxon>
        <taxon>Agaricomycotina</taxon>
        <taxon>Agaricomycetes</taxon>
        <taxon>Cantharellales</taxon>
        <taxon>Ceratobasidiaceae</taxon>
        <taxon>Rhizoctonia</taxon>
    </lineage>
</organism>
<gene>
    <name evidence="2" type="ORF">RDB_LOCUS47578</name>
</gene>
<protein>
    <recommendedName>
        <fullName evidence="1">F-box domain-containing protein</fullName>
    </recommendedName>
</protein>
<dbReference type="InterPro" id="IPR001810">
    <property type="entry name" value="F-box_dom"/>
</dbReference>
<name>A0A8H2X5H7_9AGAM</name>
<dbReference type="SUPFAM" id="SSF81383">
    <property type="entry name" value="F-box domain"/>
    <property type="match status" value="1"/>
</dbReference>
<reference evidence="2" key="1">
    <citation type="submission" date="2021-01" db="EMBL/GenBank/DDBJ databases">
        <authorList>
            <person name="Kaushik A."/>
        </authorList>
    </citation>
    <scope>NUCLEOTIDE SEQUENCE</scope>
    <source>
        <strain evidence="2">AG1-1A</strain>
    </source>
</reference>
<dbReference type="EMBL" id="CAJMWR010001083">
    <property type="protein sequence ID" value="CAE6414177.1"/>
    <property type="molecule type" value="Genomic_DNA"/>
</dbReference>
<comment type="caution">
    <text evidence="2">The sequence shown here is derived from an EMBL/GenBank/DDBJ whole genome shotgun (WGS) entry which is preliminary data.</text>
</comment>
<sequence>MSLVCTHSCSREPQTFMGLPPEIIIEIINFVTPGDLVSLCRTNKSLRRMFFRKPAAAIWRTAQSNVPNLPPCPVGMAEPAYAALLFTQFCSLCGTKTGLPPDPYIRVRLCVFCRDTRVRDVSKYVGADKPDAVFIPTSCSKFLRPRGRGYVDGSRGPYCLREELETGKAMRDAMKDTEGWVDQVNEHLSIVNEEATQLKTFIRTLSVSDITWKETMIKAKRESVRNKLRVLGWEQQELELSDDLKRQWDRIVDVPTPLTERNWAYLEVKLVSLITVNRSQIPDVHEESADM</sequence>
<dbReference type="PROSITE" id="PS50181">
    <property type="entry name" value="FBOX"/>
    <property type="match status" value="1"/>
</dbReference>
<dbReference type="InterPro" id="IPR036047">
    <property type="entry name" value="F-box-like_dom_sf"/>
</dbReference>
<dbReference type="AlphaFoldDB" id="A0A8H2X5H7"/>
<evidence type="ECO:0000259" key="1">
    <source>
        <dbReference type="PROSITE" id="PS50181"/>
    </source>
</evidence>
<dbReference type="Pfam" id="PF00646">
    <property type="entry name" value="F-box"/>
    <property type="match status" value="1"/>
</dbReference>
<evidence type="ECO:0000313" key="3">
    <source>
        <dbReference type="Proteomes" id="UP000663840"/>
    </source>
</evidence>
<accession>A0A8H2X5H7</accession>
<feature type="domain" description="F-box" evidence="1">
    <location>
        <begin position="13"/>
        <end position="62"/>
    </location>
</feature>
<dbReference type="Proteomes" id="UP000663840">
    <property type="component" value="Unassembled WGS sequence"/>
</dbReference>